<name>A0A6G8KY70_9MICO</name>
<dbReference type="GO" id="GO:0005524">
    <property type="term" value="F:ATP binding"/>
    <property type="evidence" value="ECO:0007669"/>
    <property type="project" value="InterPro"/>
</dbReference>
<evidence type="ECO:0000256" key="1">
    <source>
        <dbReference type="PIRSR" id="PIRSR007531-1"/>
    </source>
</evidence>
<dbReference type="AlphaFoldDB" id="A0A6G8KY70"/>
<sequence length="189" mass="20711">MTRARTAPISAIVINGPSSSGKSSAAKALQRSLPGLWWHLSTDSLADGVTEAVQRLIEREGRAGLERAQQTLDLAFDCSAFVAERLIGTGQHIIVDTVLQAGWNDAGRWNDVLDRSTSLWVGLSARPETLRSRESARHDRPAGMAERQLSTVHEGIDYDLRLDTDDIDPDGVSRIVAEALTERANRVER</sequence>
<reference evidence="3 4" key="1">
    <citation type="submission" date="2019-02" db="EMBL/GenBank/DDBJ databases">
        <title>Complete Genome Sequence and Methylome Analysis of Brevibacterium luteolum NEB1784.</title>
        <authorList>
            <person name="Fomenkov A."/>
            <person name="Roberts R.J."/>
        </authorList>
    </citation>
    <scope>NUCLEOTIDE SEQUENCE [LARGE SCALE GENOMIC DNA]</scope>
    <source>
        <strain evidence="3 4">NEB1784</strain>
    </source>
</reference>
<dbReference type="RefSeq" id="WP_165883994.1">
    <property type="nucleotide sequence ID" value="NZ_CP035810.1"/>
</dbReference>
<organism evidence="3 4">
    <name type="scientific">Brevibacterium luteolum</name>
    <dbReference type="NCBI Taxonomy" id="199591"/>
    <lineage>
        <taxon>Bacteria</taxon>
        <taxon>Bacillati</taxon>
        <taxon>Actinomycetota</taxon>
        <taxon>Actinomycetes</taxon>
        <taxon>Micrococcales</taxon>
        <taxon>Brevibacteriaceae</taxon>
        <taxon>Brevibacterium</taxon>
    </lineage>
</organism>
<accession>A0A6G8KY70</accession>
<protein>
    <recommendedName>
        <fullName evidence="5">Chloramphenicol phosphotransferase</fullName>
    </recommendedName>
</protein>
<dbReference type="InterPro" id="IPR012853">
    <property type="entry name" value="CPT"/>
</dbReference>
<evidence type="ECO:0000313" key="3">
    <source>
        <dbReference type="EMBL" id="QIN29596.1"/>
    </source>
</evidence>
<dbReference type="Proteomes" id="UP000501518">
    <property type="component" value="Chromosome"/>
</dbReference>
<evidence type="ECO:0000313" key="4">
    <source>
        <dbReference type="Proteomes" id="UP000501518"/>
    </source>
</evidence>
<proteinExistence type="predicted"/>
<evidence type="ECO:0008006" key="5">
    <source>
        <dbReference type="Google" id="ProtNLM"/>
    </source>
</evidence>
<dbReference type="PIRSF" id="PIRSF007531">
    <property type="entry name" value="CPT"/>
    <property type="match status" value="1"/>
</dbReference>
<dbReference type="Pfam" id="PF07931">
    <property type="entry name" value="CPT"/>
    <property type="match status" value="1"/>
</dbReference>
<dbReference type="KEGG" id="blut:EW640_10135"/>
<dbReference type="EMBL" id="CP035810">
    <property type="protein sequence ID" value="QIN29596.1"/>
    <property type="molecule type" value="Genomic_DNA"/>
</dbReference>
<dbReference type="SUPFAM" id="SSF52540">
    <property type="entry name" value="P-loop containing nucleoside triphosphate hydrolases"/>
    <property type="match status" value="1"/>
</dbReference>
<feature type="active site" evidence="1">
    <location>
        <position position="43"/>
    </location>
</feature>
<dbReference type="Gene3D" id="3.40.50.300">
    <property type="entry name" value="P-loop containing nucleotide triphosphate hydrolases"/>
    <property type="match status" value="1"/>
</dbReference>
<dbReference type="GO" id="GO:0016740">
    <property type="term" value="F:transferase activity"/>
    <property type="evidence" value="ECO:0007669"/>
    <property type="project" value="InterPro"/>
</dbReference>
<gene>
    <name evidence="3" type="ORF">EW640_10135</name>
</gene>
<dbReference type="InterPro" id="IPR027417">
    <property type="entry name" value="P-loop_NTPase"/>
</dbReference>
<feature type="binding site" evidence="2">
    <location>
        <begin position="16"/>
        <end position="23"/>
    </location>
    <ligand>
        <name>ATP</name>
        <dbReference type="ChEBI" id="CHEBI:30616"/>
    </ligand>
</feature>
<evidence type="ECO:0000256" key="2">
    <source>
        <dbReference type="PIRSR" id="PIRSR007531-2"/>
    </source>
</evidence>